<name>A0A418Q4K5_9CORY</name>
<reference evidence="2 3" key="1">
    <citation type="submission" date="2018-09" db="EMBL/GenBank/DDBJ databases">
        <title>Optimization and identification of Corynebacterium falsenii FN1-14 from fish paste.</title>
        <authorList>
            <person name="Daroonpunt R."/>
            <person name="Tanasupawat S."/>
        </authorList>
    </citation>
    <scope>NUCLEOTIDE SEQUENCE [LARGE SCALE GENOMIC DNA]</scope>
    <source>
        <strain evidence="2 3">FN1-14</strain>
    </source>
</reference>
<dbReference type="AlphaFoldDB" id="A0A418Q4K5"/>
<comment type="caution">
    <text evidence="2">The sequence shown here is derived from an EMBL/GenBank/DDBJ whole genome shotgun (WGS) entry which is preliminary data.</text>
</comment>
<dbReference type="Proteomes" id="UP000285278">
    <property type="component" value="Unassembled WGS sequence"/>
</dbReference>
<proteinExistence type="predicted"/>
<evidence type="ECO:0000313" key="3">
    <source>
        <dbReference type="Proteomes" id="UP000285278"/>
    </source>
</evidence>
<accession>A0A418Q4K5</accession>
<keyword evidence="3" id="KW-1185">Reference proteome</keyword>
<dbReference type="EMBL" id="QXJK01000019">
    <property type="protein sequence ID" value="RIX33239.1"/>
    <property type="molecule type" value="Genomic_DNA"/>
</dbReference>
<dbReference type="STRING" id="1451189.CFAL_04945"/>
<evidence type="ECO:0000256" key="1">
    <source>
        <dbReference type="SAM" id="MobiDB-lite"/>
    </source>
</evidence>
<protein>
    <submittedName>
        <fullName evidence="2">Uncharacterized protein</fullName>
    </submittedName>
</protein>
<gene>
    <name evidence="2" type="ORF">D3M95_10840</name>
</gene>
<evidence type="ECO:0000313" key="2">
    <source>
        <dbReference type="EMBL" id="RIX33239.1"/>
    </source>
</evidence>
<organism evidence="2 3">
    <name type="scientific">Corynebacterium falsenii</name>
    <dbReference type="NCBI Taxonomy" id="108486"/>
    <lineage>
        <taxon>Bacteria</taxon>
        <taxon>Bacillati</taxon>
        <taxon>Actinomycetota</taxon>
        <taxon>Actinomycetes</taxon>
        <taxon>Mycobacteriales</taxon>
        <taxon>Corynebacteriaceae</taxon>
        <taxon>Corynebacterium</taxon>
    </lineage>
</organism>
<feature type="region of interest" description="Disordered" evidence="1">
    <location>
        <begin position="1"/>
        <end position="22"/>
    </location>
</feature>
<sequence length="60" mass="6380">MAQVTHPSAPHPSPQSPETTARRLAEQVDELLAHDVTGAEEAAILEQAQELVNDALGSNH</sequence>